<dbReference type="Pfam" id="PF00171">
    <property type="entry name" value="Aldedh"/>
    <property type="match status" value="1"/>
</dbReference>
<dbReference type="PANTHER" id="PTHR43353">
    <property type="entry name" value="SUCCINATE-SEMIALDEHYDE DEHYDROGENASE, MITOCHONDRIAL"/>
    <property type="match status" value="1"/>
</dbReference>
<dbReference type="GO" id="GO:0009450">
    <property type="term" value="P:gamma-aminobutyric acid catabolic process"/>
    <property type="evidence" value="ECO:0007669"/>
    <property type="project" value="TreeGrafter"/>
</dbReference>
<dbReference type="InterPro" id="IPR015590">
    <property type="entry name" value="Aldehyde_DH_dom"/>
</dbReference>
<keyword evidence="1" id="KW-0560">Oxidoreductase</keyword>
<dbReference type="AlphaFoldDB" id="A0A0B7KI99"/>
<dbReference type="PANTHER" id="PTHR43353:SF6">
    <property type="entry name" value="CYTOPLASMIC ALDEHYDE DEHYDROGENASE (EUROFUNG)"/>
    <property type="match status" value="1"/>
</dbReference>
<protein>
    <recommendedName>
        <fullName evidence="2">Aldehyde dehydrogenase domain-containing protein</fullName>
    </recommendedName>
</protein>
<gene>
    <name evidence="3" type="ORF">BN869_000013336_1</name>
</gene>
<dbReference type="Gene3D" id="3.40.309.10">
    <property type="entry name" value="Aldehyde Dehydrogenase, Chain A, domain 2"/>
    <property type="match status" value="1"/>
</dbReference>
<feature type="domain" description="Aldehyde dehydrogenase" evidence="2">
    <location>
        <begin position="25"/>
        <end position="480"/>
    </location>
</feature>
<dbReference type="CDD" id="cd07105">
    <property type="entry name" value="ALDH_SaliADH"/>
    <property type="match status" value="1"/>
</dbReference>
<evidence type="ECO:0000256" key="1">
    <source>
        <dbReference type="ARBA" id="ARBA00023002"/>
    </source>
</evidence>
<name>A0A0B7KI99_BIOOC</name>
<dbReference type="InterPro" id="IPR016161">
    <property type="entry name" value="Ald_DH/histidinol_DH"/>
</dbReference>
<evidence type="ECO:0000259" key="2">
    <source>
        <dbReference type="Pfam" id="PF00171"/>
    </source>
</evidence>
<dbReference type="InterPro" id="IPR016162">
    <property type="entry name" value="Ald_DH_N"/>
</dbReference>
<proteinExistence type="predicted"/>
<dbReference type="SUPFAM" id="SSF53720">
    <property type="entry name" value="ALDH-like"/>
    <property type="match status" value="1"/>
</dbReference>
<reference evidence="3" key="1">
    <citation type="submission" date="2015-01" db="EMBL/GenBank/DDBJ databases">
        <authorList>
            <person name="Durling Mikael"/>
        </authorList>
    </citation>
    <scope>NUCLEOTIDE SEQUENCE</scope>
</reference>
<dbReference type="EMBL" id="CDPU01000094">
    <property type="protein sequence ID" value="CEO57278.1"/>
    <property type="molecule type" value="Genomic_DNA"/>
</dbReference>
<sequence>MTAVIFGPDSVVPLWLDGQQHVTESTFDVVSPVTHQILWKCSSAEEGDVMSAIASAEKAFETWRWTKPWERRDIFLRAYHLLKERRHISMAHSTTETGVREVMFGFEYGTAMEICFQLAALAGNEAGFVVDPEEKGTSAMVIREPYGVVLGIAPWNAPHTLGLRACLFPLAAGNTVILKGPELAPATYWHFVSILHEAGLPAGCLNTIYHRPSDAAKITGQLIAHPAIRKVNFCGSTLVGSSIAGLCGKYIKPCIMELGGKGAAIICEDADIALAAQQCALASFNHAGQVCMSTERIIVHKKVAETFKKALKTAIDEFFPTDGPSPILINEKGALKARGLVVDAISKGAVAVHGELSSPDEHGDRKNRMPPVVVEGINQDMDIYYKESFGPSVSLYTVEDDKQALTLANDTSFGLTAAIFSEDLRRAMRIAKRLETGAVHINSMTIHDEASLPHGGVKESGFGRFNGRDGLKEWLRIKSITWRD</sequence>
<dbReference type="InterPro" id="IPR050740">
    <property type="entry name" value="Aldehyde_DH_Superfamily"/>
</dbReference>
<accession>A0A0B7KI99</accession>
<dbReference type="InterPro" id="IPR016163">
    <property type="entry name" value="Ald_DH_C"/>
</dbReference>
<evidence type="ECO:0000313" key="3">
    <source>
        <dbReference type="EMBL" id="CEO57278.1"/>
    </source>
</evidence>
<dbReference type="GO" id="GO:0004777">
    <property type="term" value="F:succinate-semialdehyde dehydrogenase (NAD+) activity"/>
    <property type="evidence" value="ECO:0007669"/>
    <property type="project" value="TreeGrafter"/>
</dbReference>
<dbReference type="Gene3D" id="3.40.605.10">
    <property type="entry name" value="Aldehyde Dehydrogenase, Chain A, domain 1"/>
    <property type="match status" value="1"/>
</dbReference>
<organism evidence="3">
    <name type="scientific">Bionectria ochroleuca</name>
    <name type="common">Gliocladium roseum</name>
    <dbReference type="NCBI Taxonomy" id="29856"/>
    <lineage>
        <taxon>Eukaryota</taxon>
        <taxon>Fungi</taxon>
        <taxon>Dikarya</taxon>
        <taxon>Ascomycota</taxon>
        <taxon>Pezizomycotina</taxon>
        <taxon>Sordariomycetes</taxon>
        <taxon>Hypocreomycetidae</taxon>
        <taxon>Hypocreales</taxon>
        <taxon>Bionectriaceae</taxon>
        <taxon>Clonostachys</taxon>
    </lineage>
</organism>